<name>A0AAN8PLC5_POLSC</name>
<dbReference type="SUPFAM" id="SSF49265">
    <property type="entry name" value="Fibronectin type III"/>
    <property type="match status" value="2"/>
</dbReference>
<dbReference type="PANTHER" id="PTHR46953:SF2">
    <property type="entry name" value="G-PROTEIN COUPLED RECEPTOR MTH-LIKE 5-RELATED"/>
    <property type="match status" value="1"/>
</dbReference>
<feature type="transmembrane region" description="Helical" evidence="6">
    <location>
        <begin position="1379"/>
        <end position="1400"/>
    </location>
</feature>
<dbReference type="CDD" id="cd00063">
    <property type="entry name" value="FN3"/>
    <property type="match status" value="2"/>
</dbReference>
<feature type="region of interest" description="Disordered" evidence="5">
    <location>
        <begin position="1243"/>
        <end position="1262"/>
    </location>
</feature>
<sequence length="1599" mass="178661">MKRRGKSVDAIIRHAMNIKHIIVEGLSNLNSENNTVIKGRSIDAGSNGTEPVLPEGNKTRPLDDLSLDDVPMLMDITNKPTHSKTKVMTTTPITTTSMTTTSTSIASQLNNATEHSVTCSEGFTVHKAGERFNRGCNETCECNQHGQIICEERCKFPLQARGQSRKDQFCHEMPTEDECCVVVQCSQDTEMEPIEGCIHKNQSFHRGEMFNDGCEAVCSCESGGKVHCKPRCPQTSNSTAEQCVQVPDPADPCCTVVLCDVTLGDQDNSKTGTDETPNKDSQLLLKSADALNSTSAIIHFLGEPELESNLTAEVSEDQVKWNKTELDGVIVHNLKPGKTYYIRVISGGVVSNDVSITLPKNTPIFVLPTDKPEVTNENLKENMKESMKENMTEVNSPAKEFCQFKGKNYTLGEEFNDGCISYCICTEMGVDCSAIECPSEFGLDVLDPTCVKWETRPKDFNPVPPKCCPDKVRCLDNGSCNFMGEVFPNWADIPTKISGCEKRCYCEFGNVTCQQVCPPVPASPPPDLPCPPEQATLHHLPGDDCCLFWICPQIQHPGLPHGGPSGAGLPHGFSGLPNQGHIMQNGVVVQVLEPLDEHTVRLAFSVSPVLVGLHGRVEVRYTANKHDQDPSTWELQVLAPPGDLIATPQLHFDLGNLLPDTTYSIIIKIILRDLSNMPQSPVLTVRTLPLSGPITTLPPQIPIDPELSVDEVHSTWIRLNWRKFTQFEQQFIDGIQIKYKDEDGKTYQETPLIHRLVTSYTLEGLKPNGTYRLNLLLLPYPGQTTELQSERGLEIQTTSDNDGYGFDINLEVLTTKPSSVEITWNGVPYPEDKYVNIYRVIYKSETGKEDFSSYKIAKRDSLPKVLLTNLKPTTRYTVWLEAYLTNGKLKKSSSKEFVTKPGTAQTVAPSFQGKLSGTPPLMEPGDYYGPLVAVAILAALAIMAALILLLVLMKKHGQNKAAISSRATQSAYDNPSYKVEIQQETMDTIACPSEAKIILPVKIPLWAINPGNHSGVFPVRASKIPGGNVNSLRKGGTQVFQGELRSKTHLRKPQYKRYVAKRFSSPQKCMPSKETQRGDNVEPADIPSRFLGCIISKQNVCIKLELRLIPQRYVSDVSTIWKMRVLYIFMCVLVCAARAAHDLAVKIPSNKIIVNKCCEKDEIMNFQHHCLHVNKTDAQPWSPIFSDDMGKHNLQIDFKIVIGFPACKTTQQWPIYHFQNSTDRLILLPSGFLRHYPRYEEKDADDASDGVTHSPTLPDGEPRYYDYTQGSYCLDKALIVSANSIVTAQGAVVCVPEIPVTWDDTDFIVRKVLNPVFHVVAILLFLSVAVIYFVLPPLRDLVGNMLTTMMICMIVKEVGQLVTVFTEFTNHVSFLVADIITHLSLVAAFFWLNCFGYYIWKTFRSRNVFLRVTDGRKYCYYSCYAWGATTAMCALALTAHFLLEDDRGMPVASHGQRTVGWLGMAMFFTPIAFTVIVNIFFYLATGQTISRMSTYGRIHNKMKFSFGMFIKLFLIMSVCWLFMLISWLPYDVLDYTYIMANALQAPLIFIVCVISQKRVLYLLRKVCCNENCVCPCCRPDDNDPSDWGEEMMAMNAYHY</sequence>
<dbReference type="GO" id="GO:0016020">
    <property type="term" value="C:membrane"/>
    <property type="evidence" value="ECO:0007669"/>
    <property type="project" value="UniProtKB-SubCell"/>
</dbReference>
<evidence type="ECO:0000256" key="2">
    <source>
        <dbReference type="ARBA" id="ARBA00022692"/>
    </source>
</evidence>
<dbReference type="InterPro" id="IPR017981">
    <property type="entry name" value="GPCR_2-like_7TM"/>
</dbReference>
<evidence type="ECO:0000256" key="3">
    <source>
        <dbReference type="ARBA" id="ARBA00022989"/>
    </source>
</evidence>
<dbReference type="InterPro" id="IPR003961">
    <property type="entry name" value="FN3_dom"/>
</dbReference>
<dbReference type="InterPro" id="IPR001007">
    <property type="entry name" value="VWF_dom"/>
</dbReference>
<feature type="domain" description="Fibronectin type-III" evidence="8">
    <location>
        <begin position="806"/>
        <end position="902"/>
    </location>
</feature>
<dbReference type="GO" id="GO:0007166">
    <property type="term" value="P:cell surface receptor signaling pathway"/>
    <property type="evidence" value="ECO:0007669"/>
    <property type="project" value="InterPro"/>
</dbReference>
<feature type="transmembrane region" description="Helical" evidence="6">
    <location>
        <begin position="1535"/>
        <end position="1555"/>
    </location>
</feature>
<reference evidence="9 10" key="1">
    <citation type="submission" date="2023-10" db="EMBL/GenBank/DDBJ databases">
        <title>Genomes of two closely related lineages of the louse Polyplax serrata with different host specificities.</title>
        <authorList>
            <person name="Martinu J."/>
            <person name="Tarabai H."/>
            <person name="Stefka J."/>
            <person name="Hypsa V."/>
        </authorList>
    </citation>
    <scope>NUCLEOTIDE SEQUENCE [LARGE SCALE GENOMIC DNA]</scope>
    <source>
        <strain evidence="9">HR10_N</strain>
    </source>
</reference>
<evidence type="ECO:0000259" key="7">
    <source>
        <dbReference type="PROSITE" id="PS50261"/>
    </source>
</evidence>
<organism evidence="9 10">
    <name type="scientific">Polyplax serrata</name>
    <name type="common">Common mouse louse</name>
    <dbReference type="NCBI Taxonomy" id="468196"/>
    <lineage>
        <taxon>Eukaryota</taxon>
        <taxon>Metazoa</taxon>
        <taxon>Ecdysozoa</taxon>
        <taxon>Arthropoda</taxon>
        <taxon>Hexapoda</taxon>
        <taxon>Insecta</taxon>
        <taxon>Pterygota</taxon>
        <taxon>Neoptera</taxon>
        <taxon>Paraneoptera</taxon>
        <taxon>Psocodea</taxon>
        <taxon>Troctomorpha</taxon>
        <taxon>Phthiraptera</taxon>
        <taxon>Anoplura</taxon>
        <taxon>Polyplacidae</taxon>
        <taxon>Polyplax</taxon>
    </lineage>
</organism>
<comment type="caution">
    <text evidence="9">The sequence shown here is derived from an EMBL/GenBank/DDBJ whole genome shotgun (WGS) entry which is preliminary data.</text>
</comment>
<dbReference type="CDD" id="cd15039">
    <property type="entry name" value="7tmB3_Methuselah-like"/>
    <property type="match status" value="1"/>
</dbReference>
<dbReference type="InterPro" id="IPR036116">
    <property type="entry name" value="FN3_sf"/>
</dbReference>
<protein>
    <submittedName>
        <fullName evidence="9">Uncharacterized protein</fullName>
    </submittedName>
</protein>
<dbReference type="GO" id="GO:0004888">
    <property type="term" value="F:transmembrane signaling receptor activity"/>
    <property type="evidence" value="ECO:0007669"/>
    <property type="project" value="InterPro"/>
</dbReference>
<feature type="transmembrane region" description="Helical" evidence="6">
    <location>
        <begin position="1316"/>
        <end position="1335"/>
    </location>
</feature>
<dbReference type="PROSITE" id="PS50261">
    <property type="entry name" value="G_PROTEIN_RECEP_F2_4"/>
    <property type="match status" value="1"/>
</dbReference>
<proteinExistence type="predicted"/>
<evidence type="ECO:0000256" key="6">
    <source>
        <dbReference type="SAM" id="Phobius"/>
    </source>
</evidence>
<feature type="region of interest" description="Disordered" evidence="5">
    <location>
        <begin position="40"/>
        <end position="65"/>
    </location>
</feature>
<dbReference type="Gene3D" id="2.60.40.10">
    <property type="entry name" value="Immunoglobulins"/>
    <property type="match status" value="2"/>
</dbReference>
<keyword evidence="4 6" id="KW-0472">Membrane</keyword>
<dbReference type="Proteomes" id="UP001372834">
    <property type="component" value="Unassembled WGS sequence"/>
</dbReference>
<dbReference type="SMART" id="SM00214">
    <property type="entry name" value="VWC"/>
    <property type="match status" value="4"/>
</dbReference>
<feature type="transmembrane region" description="Helical" evidence="6">
    <location>
        <begin position="1421"/>
        <end position="1441"/>
    </location>
</feature>
<dbReference type="PANTHER" id="PTHR46953">
    <property type="entry name" value="G-PROTEIN COUPLED RECEPTOR MTH-LIKE 1-RELATED"/>
    <property type="match status" value="1"/>
</dbReference>
<dbReference type="SMART" id="SM00060">
    <property type="entry name" value="FN3"/>
    <property type="match status" value="3"/>
</dbReference>
<feature type="transmembrane region" description="Helical" evidence="6">
    <location>
        <begin position="927"/>
        <end position="952"/>
    </location>
</feature>
<evidence type="ECO:0000256" key="1">
    <source>
        <dbReference type="ARBA" id="ARBA00004141"/>
    </source>
</evidence>
<accession>A0AAN8PLC5</accession>
<dbReference type="InterPro" id="IPR052808">
    <property type="entry name" value="GPCR_Mth-like"/>
</dbReference>
<keyword evidence="2 6" id="KW-0812">Transmembrane</keyword>
<dbReference type="PROSITE" id="PS50853">
    <property type="entry name" value="FN3"/>
    <property type="match status" value="2"/>
</dbReference>
<keyword evidence="3 6" id="KW-1133">Transmembrane helix</keyword>
<comment type="subcellular location">
    <subcellularLocation>
        <location evidence="1">Membrane</location>
        <topology evidence="1">Multi-pass membrane protein</topology>
    </subcellularLocation>
</comment>
<dbReference type="EMBL" id="JAWJWE010000003">
    <property type="protein sequence ID" value="KAK6638697.1"/>
    <property type="molecule type" value="Genomic_DNA"/>
</dbReference>
<feature type="transmembrane region" description="Helical" evidence="6">
    <location>
        <begin position="1504"/>
        <end position="1529"/>
    </location>
</feature>
<feature type="domain" description="G-protein coupled receptors family 2 profile 2" evidence="7">
    <location>
        <begin position="1310"/>
        <end position="1556"/>
    </location>
</feature>
<evidence type="ECO:0000259" key="8">
    <source>
        <dbReference type="PROSITE" id="PS50853"/>
    </source>
</evidence>
<dbReference type="InterPro" id="IPR013783">
    <property type="entry name" value="Ig-like_fold"/>
</dbReference>
<evidence type="ECO:0000256" key="5">
    <source>
        <dbReference type="SAM" id="MobiDB-lite"/>
    </source>
</evidence>
<evidence type="ECO:0000313" key="9">
    <source>
        <dbReference type="EMBL" id="KAK6638697.1"/>
    </source>
</evidence>
<evidence type="ECO:0000313" key="10">
    <source>
        <dbReference type="Proteomes" id="UP001372834"/>
    </source>
</evidence>
<feature type="transmembrane region" description="Helical" evidence="6">
    <location>
        <begin position="1461"/>
        <end position="1483"/>
    </location>
</feature>
<feature type="domain" description="Fibronectin type-III" evidence="8">
    <location>
        <begin position="701"/>
        <end position="800"/>
    </location>
</feature>
<dbReference type="Gene3D" id="1.20.1070.10">
    <property type="entry name" value="Rhodopsin 7-helix transmembrane proteins"/>
    <property type="match status" value="1"/>
</dbReference>
<gene>
    <name evidence="9" type="ORF">RUM43_006964</name>
</gene>
<evidence type="ECO:0000256" key="4">
    <source>
        <dbReference type="ARBA" id="ARBA00023136"/>
    </source>
</evidence>